<comment type="similarity">
    <text evidence="1">Belongs to the metallo-beta-lactamase superfamily.</text>
</comment>
<keyword evidence="4" id="KW-0862">Zinc</keyword>
<evidence type="ECO:0000313" key="7">
    <source>
        <dbReference type="Proteomes" id="UP001345827"/>
    </source>
</evidence>
<feature type="domain" description="Metallo-beta-lactamase" evidence="5">
    <location>
        <begin position="48"/>
        <end position="266"/>
    </location>
</feature>
<dbReference type="InterPro" id="IPR051013">
    <property type="entry name" value="MBL_superfamily_lactonases"/>
</dbReference>
<dbReference type="GO" id="GO:0016787">
    <property type="term" value="F:hydrolase activity"/>
    <property type="evidence" value="ECO:0007669"/>
    <property type="project" value="UniProtKB-KW"/>
</dbReference>
<dbReference type="PANTHER" id="PTHR42978:SF5">
    <property type="entry name" value="METALLO-BETA-LACTAMASE DOMAIN-CONTAINING PROTEIN"/>
    <property type="match status" value="1"/>
</dbReference>
<dbReference type="Gene3D" id="3.60.15.10">
    <property type="entry name" value="Ribonuclease Z/Hydroxyacylglutathione hydrolase-like"/>
    <property type="match status" value="1"/>
</dbReference>
<keyword evidence="7" id="KW-1185">Reference proteome</keyword>
<gene>
    <name evidence="6" type="ORF">LTR25_000425</name>
</gene>
<proteinExistence type="inferred from homology"/>
<dbReference type="SUPFAM" id="SSF56281">
    <property type="entry name" value="Metallo-hydrolase/oxidoreductase"/>
    <property type="match status" value="1"/>
</dbReference>
<protein>
    <recommendedName>
        <fullName evidence="5">Metallo-beta-lactamase domain-containing protein</fullName>
    </recommendedName>
</protein>
<dbReference type="InterPro" id="IPR036866">
    <property type="entry name" value="RibonucZ/Hydroxyglut_hydro"/>
</dbReference>
<evidence type="ECO:0000259" key="5">
    <source>
        <dbReference type="SMART" id="SM00849"/>
    </source>
</evidence>
<keyword evidence="2" id="KW-0479">Metal-binding</keyword>
<reference evidence="6 7" key="1">
    <citation type="submission" date="2023-06" db="EMBL/GenBank/DDBJ databases">
        <title>Black Yeasts Isolated from many extreme environments.</title>
        <authorList>
            <person name="Coleine C."/>
            <person name="Stajich J.E."/>
            <person name="Selbmann L."/>
        </authorList>
    </citation>
    <scope>NUCLEOTIDE SEQUENCE [LARGE SCALE GENOMIC DNA]</scope>
    <source>
        <strain evidence="6 7">CCFEE 5887</strain>
    </source>
</reference>
<evidence type="ECO:0000313" key="6">
    <source>
        <dbReference type="EMBL" id="KAK5545418.1"/>
    </source>
</evidence>
<dbReference type="EMBL" id="JAXLQG010000001">
    <property type="protein sequence ID" value="KAK5545418.1"/>
    <property type="molecule type" value="Genomic_DNA"/>
</dbReference>
<dbReference type="SMART" id="SM00849">
    <property type="entry name" value="Lactamase_B"/>
    <property type="match status" value="1"/>
</dbReference>
<evidence type="ECO:0000256" key="4">
    <source>
        <dbReference type="ARBA" id="ARBA00022833"/>
    </source>
</evidence>
<evidence type="ECO:0000256" key="3">
    <source>
        <dbReference type="ARBA" id="ARBA00022801"/>
    </source>
</evidence>
<keyword evidence="3" id="KW-0378">Hydrolase</keyword>
<sequence>MAQTVSLNIPRSSQTCQLSIINTTCDITVPPPWLVEPKIKGYDWLNLPTYSFHLKHASSGTEVLFDLGGRKDWENFVPKLSKLVRERMPGLRITKDVVDILPEGSVDINDIQAAVLSHHHWDHVGAPAHLPKSVRLVVGPGFREAFLPGYPAKEDSEFHEADFESREVVEVSFSDDLKIGKFQAHDYFGDGSFYILNVPGHAIGHVSGLVRTTPDTFVFLGGDVCHHGGVIRPTKSIPLPDEIPEEAVLDTAIPRPCLCTAFLSSHPDQANGRTTPFLKVTGGPESWYRDPETSRKSVQALEEFDADPNVLVVIAHDPTSLEVFDFFPNGTMNDWQKNGWKQASHWGFLSEIPYNGKTVRPTLVDGLYDKDGKKLRGLDL</sequence>
<evidence type="ECO:0000256" key="2">
    <source>
        <dbReference type="ARBA" id="ARBA00022723"/>
    </source>
</evidence>
<dbReference type="Proteomes" id="UP001345827">
    <property type="component" value="Unassembled WGS sequence"/>
</dbReference>
<dbReference type="Pfam" id="PF00753">
    <property type="entry name" value="Lactamase_B"/>
    <property type="match status" value="1"/>
</dbReference>
<organism evidence="6 7">
    <name type="scientific">Vermiconidia calcicola</name>
    <dbReference type="NCBI Taxonomy" id="1690605"/>
    <lineage>
        <taxon>Eukaryota</taxon>
        <taxon>Fungi</taxon>
        <taxon>Dikarya</taxon>
        <taxon>Ascomycota</taxon>
        <taxon>Pezizomycotina</taxon>
        <taxon>Dothideomycetes</taxon>
        <taxon>Dothideomycetidae</taxon>
        <taxon>Mycosphaerellales</taxon>
        <taxon>Extremaceae</taxon>
        <taxon>Vermiconidia</taxon>
    </lineage>
</organism>
<dbReference type="InterPro" id="IPR001279">
    <property type="entry name" value="Metallo-B-lactamas"/>
</dbReference>
<comment type="caution">
    <text evidence="6">The sequence shown here is derived from an EMBL/GenBank/DDBJ whole genome shotgun (WGS) entry which is preliminary data.</text>
</comment>
<dbReference type="CDD" id="cd07730">
    <property type="entry name" value="metallo-hydrolase-like_MBL-fold"/>
    <property type="match status" value="1"/>
</dbReference>
<accession>A0AAV9QKM4</accession>
<evidence type="ECO:0000256" key="1">
    <source>
        <dbReference type="ARBA" id="ARBA00007749"/>
    </source>
</evidence>
<dbReference type="GO" id="GO:0046872">
    <property type="term" value="F:metal ion binding"/>
    <property type="evidence" value="ECO:0007669"/>
    <property type="project" value="UniProtKB-KW"/>
</dbReference>
<dbReference type="AlphaFoldDB" id="A0AAV9QKM4"/>
<dbReference type="PANTHER" id="PTHR42978">
    <property type="entry name" value="QUORUM-QUENCHING LACTONASE YTNP-RELATED-RELATED"/>
    <property type="match status" value="1"/>
</dbReference>
<name>A0AAV9QKM4_9PEZI</name>